<proteinExistence type="predicted"/>
<dbReference type="InterPro" id="IPR009492">
    <property type="entry name" value="TniQ"/>
</dbReference>
<sequence>MIEHSEIQPWFFHVEALEGESISHFLGRFRQANELTPSGVGKISGLGGAIARWEKFRFNPYPTQQQFEKLSTATGISVEQLWKMMPPEGVGMQLEPIRLCASCYAELPCHQIQWQFKDTQGCEVHGLRLLSECPNCKARFKPPATWSDSKCHRCFMLFSEMRNRQKRHSFSR</sequence>
<protein>
    <recommendedName>
        <fullName evidence="1">TniQ domain-containing protein</fullName>
    </recommendedName>
</protein>
<dbReference type="Pfam" id="PF06527">
    <property type="entry name" value="TniQ"/>
    <property type="match status" value="1"/>
</dbReference>
<feature type="domain" description="TniQ" evidence="1">
    <location>
        <begin position="12"/>
        <end position="129"/>
    </location>
</feature>
<gene>
    <name evidence="2" type="ORF">NIES2135_48050</name>
</gene>
<evidence type="ECO:0000313" key="2">
    <source>
        <dbReference type="EMBL" id="BAY57932.1"/>
    </source>
</evidence>
<evidence type="ECO:0000313" key="3">
    <source>
        <dbReference type="Proteomes" id="UP000217895"/>
    </source>
</evidence>
<accession>A0A1Z4JMG1</accession>
<dbReference type="AlphaFoldDB" id="A0A1Z4JMG1"/>
<organism evidence="2 3">
    <name type="scientific">Leptolyngbya boryana NIES-2135</name>
    <dbReference type="NCBI Taxonomy" id="1973484"/>
    <lineage>
        <taxon>Bacteria</taxon>
        <taxon>Bacillati</taxon>
        <taxon>Cyanobacteriota</taxon>
        <taxon>Cyanophyceae</taxon>
        <taxon>Leptolyngbyales</taxon>
        <taxon>Leptolyngbyaceae</taxon>
        <taxon>Leptolyngbya group</taxon>
        <taxon>Leptolyngbya</taxon>
    </lineage>
</organism>
<dbReference type="Proteomes" id="UP000217895">
    <property type="component" value="Chromosome"/>
</dbReference>
<reference evidence="2 3" key="1">
    <citation type="submission" date="2017-06" db="EMBL/GenBank/DDBJ databases">
        <title>Genome sequencing of cyanobaciteial culture collection at National Institute for Environmental Studies (NIES).</title>
        <authorList>
            <person name="Hirose Y."/>
            <person name="Shimura Y."/>
            <person name="Fujisawa T."/>
            <person name="Nakamura Y."/>
            <person name="Kawachi M."/>
        </authorList>
    </citation>
    <scope>NUCLEOTIDE SEQUENCE [LARGE SCALE GENOMIC DNA]</scope>
    <source>
        <strain evidence="2 3">NIES-2135</strain>
    </source>
</reference>
<dbReference type="EMBL" id="AP018203">
    <property type="protein sequence ID" value="BAY57932.1"/>
    <property type="molecule type" value="Genomic_DNA"/>
</dbReference>
<name>A0A1Z4JMG1_LEPBY</name>
<keyword evidence="3" id="KW-1185">Reference proteome</keyword>
<evidence type="ECO:0000259" key="1">
    <source>
        <dbReference type="Pfam" id="PF06527"/>
    </source>
</evidence>